<evidence type="ECO:0000256" key="1">
    <source>
        <dbReference type="ARBA" id="ARBA00011073"/>
    </source>
</evidence>
<dbReference type="RefSeq" id="WP_378250480.1">
    <property type="nucleotide sequence ID" value="NZ_JBHSKF010000017.1"/>
</dbReference>
<dbReference type="PRINTS" id="PR00723">
    <property type="entry name" value="SUBTILISIN"/>
</dbReference>
<feature type="chain" id="PRO_5046399487" evidence="7">
    <location>
        <begin position="23"/>
        <end position="499"/>
    </location>
</feature>
<dbReference type="InterPro" id="IPR022398">
    <property type="entry name" value="Peptidase_S8_His-AS"/>
</dbReference>
<feature type="domain" description="Peptidase S8/S53" evidence="8">
    <location>
        <begin position="166"/>
        <end position="443"/>
    </location>
</feature>
<comment type="caution">
    <text evidence="9">The sequence shown here is derived from an EMBL/GenBank/DDBJ whole genome shotgun (WGS) entry which is preliminary data.</text>
</comment>
<evidence type="ECO:0000313" key="9">
    <source>
        <dbReference type="EMBL" id="MFC5290589.1"/>
    </source>
</evidence>
<dbReference type="InterPro" id="IPR023827">
    <property type="entry name" value="Peptidase_S8_Asp-AS"/>
</dbReference>
<feature type="active site" description="Charge relay system" evidence="5">
    <location>
        <position position="420"/>
    </location>
</feature>
<dbReference type="PROSITE" id="PS00137">
    <property type="entry name" value="SUBTILASE_HIS"/>
    <property type="match status" value="1"/>
</dbReference>
<dbReference type="Proteomes" id="UP001596157">
    <property type="component" value="Unassembled WGS sequence"/>
</dbReference>
<reference evidence="10" key="1">
    <citation type="journal article" date="2019" name="Int. J. Syst. Evol. Microbiol.">
        <title>The Global Catalogue of Microorganisms (GCM) 10K type strain sequencing project: providing services to taxonomists for standard genome sequencing and annotation.</title>
        <authorList>
            <consortium name="The Broad Institute Genomics Platform"/>
            <consortium name="The Broad Institute Genome Sequencing Center for Infectious Disease"/>
            <person name="Wu L."/>
            <person name="Ma J."/>
        </authorList>
    </citation>
    <scope>NUCLEOTIDE SEQUENCE [LARGE SCALE GENOMIC DNA]</scope>
    <source>
        <strain evidence="10">CCUG 59778</strain>
    </source>
</reference>
<sequence length="499" mass="50836">MHRSRLTGAALAAVCAASLATAAGSPAAAAPADDGPSAHFVVLGAPGHALKRVEKAVRESGGSVVQSWPQIGVVVAASPSAAFASAVRRKPGVQGAGATRNLAELAQPAAAPTALAAADRSLEATTDVVTAPAAARSAEAEPLAANQWNMKAIRADKANAVSGGSRRVVVGVIDSGIEATHPDLAPNLDASRSVGCTDRGVPDTSPAAWAPTTSDHGTHVAGIIAAARNGVGVAGVAPNVRLAAIKVVNDEGMIYPEFAICGFVWAAERGISVTNSSYFVDPWYLWCKDDPDQRAVATAVTRAVDYAARKDVVNVAALGNSNWDLAHDILDEGSPNNGTPVSRLTGNQCVKLPAEVRGVVGVSSTGVEGRKSFFSNYGVGETEVAAPGGDSRQIPTTPDANGRVLSTTFNGAWGYKQGTSMAAPHAAGVVALLRSTHPGWSSSRTVIELQRDADRIACPAGGVYDPDGTGTWLANCEGGTSGRGFYGAGLIDALDAVRR</sequence>
<feature type="active site" description="Charge relay system" evidence="5">
    <location>
        <position position="174"/>
    </location>
</feature>
<dbReference type="SUPFAM" id="SSF52743">
    <property type="entry name" value="Subtilisin-like"/>
    <property type="match status" value="1"/>
</dbReference>
<evidence type="ECO:0000259" key="8">
    <source>
        <dbReference type="Pfam" id="PF00082"/>
    </source>
</evidence>
<dbReference type="PROSITE" id="PS00138">
    <property type="entry name" value="SUBTILASE_SER"/>
    <property type="match status" value="1"/>
</dbReference>
<dbReference type="PANTHER" id="PTHR43806">
    <property type="entry name" value="PEPTIDASE S8"/>
    <property type="match status" value="1"/>
</dbReference>
<gene>
    <name evidence="9" type="ORF">ACFPM7_26340</name>
</gene>
<feature type="signal peptide" evidence="7">
    <location>
        <begin position="1"/>
        <end position="22"/>
    </location>
</feature>
<evidence type="ECO:0000256" key="5">
    <source>
        <dbReference type="PROSITE-ProRule" id="PRU01240"/>
    </source>
</evidence>
<dbReference type="InterPro" id="IPR000209">
    <property type="entry name" value="Peptidase_S8/S53_dom"/>
</dbReference>
<dbReference type="PROSITE" id="PS51892">
    <property type="entry name" value="SUBTILASE"/>
    <property type="match status" value="1"/>
</dbReference>
<dbReference type="InterPro" id="IPR015500">
    <property type="entry name" value="Peptidase_S8_subtilisin-rel"/>
</dbReference>
<dbReference type="InterPro" id="IPR036852">
    <property type="entry name" value="Peptidase_S8/S53_dom_sf"/>
</dbReference>
<feature type="active site" description="Charge relay system" evidence="5">
    <location>
        <position position="216"/>
    </location>
</feature>
<dbReference type="InterPro" id="IPR023828">
    <property type="entry name" value="Peptidase_S8_Ser-AS"/>
</dbReference>
<keyword evidence="2 5" id="KW-0645">Protease</keyword>
<organism evidence="9 10">
    <name type="scientific">Actinokineospora guangxiensis</name>
    <dbReference type="NCBI Taxonomy" id="1490288"/>
    <lineage>
        <taxon>Bacteria</taxon>
        <taxon>Bacillati</taxon>
        <taxon>Actinomycetota</taxon>
        <taxon>Actinomycetes</taxon>
        <taxon>Pseudonocardiales</taxon>
        <taxon>Pseudonocardiaceae</taxon>
        <taxon>Actinokineospora</taxon>
    </lineage>
</organism>
<dbReference type="PANTHER" id="PTHR43806:SF11">
    <property type="entry name" value="CEREVISIN-RELATED"/>
    <property type="match status" value="1"/>
</dbReference>
<dbReference type="PROSITE" id="PS00136">
    <property type="entry name" value="SUBTILASE_ASP"/>
    <property type="match status" value="1"/>
</dbReference>
<evidence type="ECO:0000313" key="10">
    <source>
        <dbReference type="Proteomes" id="UP001596157"/>
    </source>
</evidence>
<accession>A0ABW0ETT2</accession>
<keyword evidence="7" id="KW-0732">Signal</keyword>
<keyword evidence="10" id="KW-1185">Reference proteome</keyword>
<keyword evidence="3 5" id="KW-0378">Hydrolase</keyword>
<comment type="similarity">
    <text evidence="1 5 6">Belongs to the peptidase S8 family.</text>
</comment>
<dbReference type="InterPro" id="IPR050131">
    <property type="entry name" value="Peptidase_S8_subtilisin-like"/>
</dbReference>
<evidence type="ECO:0000256" key="6">
    <source>
        <dbReference type="RuleBase" id="RU003355"/>
    </source>
</evidence>
<evidence type="ECO:0000256" key="3">
    <source>
        <dbReference type="ARBA" id="ARBA00022801"/>
    </source>
</evidence>
<protein>
    <submittedName>
        <fullName evidence="9">S8 family serine peptidase</fullName>
    </submittedName>
</protein>
<proteinExistence type="inferred from homology"/>
<evidence type="ECO:0000256" key="4">
    <source>
        <dbReference type="ARBA" id="ARBA00022825"/>
    </source>
</evidence>
<evidence type="ECO:0000256" key="7">
    <source>
        <dbReference type="SAM" id="SignalP"/>
    </source>
</evidence>
<dbReference type="Pfam" id="PF00082">
    <property type="entry name" value="Peptidase_S8"/>
    <property type="match status" value="1"/>
</dbReference>
<dbReference type="Gene3D" id="3.40.50.200">
    <property type="entry name" value="Peptidase S8/S53 domain"/>
    <property type="match status" value="1"/>
</dbReference>
<dbReference type="EMBL" id="JBHSKF010000017">
    <property type="protein sequence ID" value="MFC5290589.1"/>
    <property type="molecule type" value="Genomic_DNA"/>
</dbReference>
<evidence type="ECO:0000256" key="2">
    <source>
        <dbReference type="ARBA" id="ARBA00022670"/>
    </source>
</evidence>
<name>A0ABW0ETT2_9PSEU</name>
<keyword evidence="4 5" id="KW-0720">Serine protease</keyword>